<dbReference type="Pfam" id="PF13005">
    <property type="entry name" value="zf-IS66"/>
    <property type="match status" value="1"/>
</dbReference>
<organism evidence="6 7">
    <name type="scientific">Lichenicoccus roseus</name>
    <dbReference type="NCBI Taxonomy" id="2683649"/>
    <lineage>
        <taxon>Bacteria</taxon>
        <taxon>Pseudomonadati</taxon>
        <taxon>Pseudomonadota</taxon>
        <taxon>Alphaproteobacteria</taxon>
        <taxon>Acetobacterales</taxon>
        <taxon>Acetobacteraceae</taxon>
        <taxon>Lichenicoccus</taxon>
    </lineage>
</organism>
<dbReference type="InterPro" id="IPR024463">
    <property type="entry name" value="Transposase_TnpC_homeodom"/>
</dbReference>
<feature type="domain" description="Transposase IS66 central" evidence="2">
    <location>
        <begin position="176"/>
        <end position="462"/>
    </location>
</feature>
<dbReference type="OrthoDB" id="9800877at2"/>
<proteinExistence type="predicted"/>
<reference evidence="6 7" key="1">
    <citation type="submission" date="2019-05" db="EMBL/GenBank/DDBJ databases">
        <authorList>
            <person name="Pankratov T."/>
            <person name="Grouzdev D."/>
        </authorList>
    </citation>
    <scope>NUCLEOTIDE SEQUENCE [LARGE SCALE GENOMIC DNA]</scope>
    <source>
        <strain evidence="6 7">KEBCLARHB70R</strain>
    </source>
</reference>
<feature type="region of interest" description="Disordered" evidence="1">
    <location>
        <begin position="76"/>
        <end position="105"/>
    </location>
</feature>
<dbReference type="EMBL" id="VCDI01000007">
    <property type="protein sequence ID" value="TLU71255.1"/>
    <property type="molecule type" value="Genomic_DNA"/>
</dbReference>
<dbReference type="Pfam" id="PF03050">
    <property type="entry name" value="DDE_Tnp_IS66"/>
    <property type="match status" value="1"/>
</dbReference>
<dbReference type="Pfam" id="PF13817">
    <property type="entry name" value="DDE_Tnp_IS66_C"/>
    <property type="match status" value="1"/>
</dbReference>
<feature type="domain" description="Transposase IS66 C-terminal" evidence="5">
    <location>
        <begin position="469"/>
        <end position="506"/>
    </location>
</feature>
<evidence type="ECO:0000259" key="5">
    <source>
        <dbReference type="Pfam" id="PF13817"/>
    </source>
</evidence>
<dbReference type="InterPro" id="IPR024474">
    <property type="entry name" value="Znf_dom_IS66"/>
</dbReference>
<keyword evidence="7" id="KW-1185">Reference proteome</keyword>
<evidence type="ECO:0000256" key="1">
    <source>
        <dbReference type="SAM" id="MobiDB-lite"/>
    </source>
</evidence>
<protein>
    <submittedName>
        <fullName evidence="6">IS66 family transposase</fullName>
    </submittedName>
</protein>
<feature type="domain" description="Transposase TnpC homeodomain" evidence="4">
    <location>
        <begin position="40"/>
        <end position="112"/>
    </location>
</feature>
<dbReference type="InterPro" id="IPR052344">
    <property type="entry name" value="Transposase-related"/>
</dbReference>
<dbReference type="Pfam" id="PF13007">
    <property type="entry name" value="LZ_Tnp_IS66"/>
    <property type="match status" value="1"/>
</dbReference>
<sequence length="521" mass="57194">MSIDLSLLPDEVRALIAAQAATIARQQAALDGQQARIVLLRAQLAKLRRLQFGRSSEKLDTAIAQLELALEDLEEEESAKVAAQPPEPRRDDPGKVRPARRPLPAHLPRDVVEHATACVCPACGGTLRRLGEDVTEVLDYVPASFRVTRHVRPKFSCRSCETITQASAPSLPIRRGRAGAGLLAHVLVAKFCDHLPLYRQSEIYAREGVELERSTLADWVGQASALMRPLVAALERHVLAAERLHADDTPVPVLAPGTGKTSTARLWAYLRDERSHAGTAPPAVRYRYTPDRRGEHPRAHLAGFRGVLQADGYAGFGGLYESGQAVEAACWAHVRRKFHDIHAAGGTSPLAREALERIGRLYAIEERINGKPPDHRMQIRQSEAAPLLDDLKVWFETTRTRLPGRSDVAAAIRYALSRWTALVRYAEGGTIAIDNNPVERAMRPVALGRKNWLFAGSDAGGERAAAIYSLIGTAKLNGLDPEAYLRHVIGCIADHPVNRIAELLPWNIASLRLRLDQCLVA</sequence>
<feature type="domain" description="Transposase IS66 zinc-finger binding" evidence="3">
    <location>
        <begin position="118"/>
        <end position="161"/>
    </location>
</feature>
<evidence type="ECO:0000259" key="3">
    <source>
        <dbReference type="Pfam" id="PF13005"/>
    </source>
</evidence>
<accession>A0A5R9J0Q5</accession>
<dbReference type="InterPro" id="IPR004291">
    <property type="entry name" value="Transposase_IS66_central"/>
</dbReference>
<evidence type="ECO:0000313" key="7">
    <source>
        <dbReference type="Proteomes" id="UP000305654"/>
    </source>
</evidence>
<dbReference type="NCBIfam" id="NF033517">
    <property type="entry name" value="transpos_IS66"/>
    <property type="match status" value="1"/>
</dbReference>
<dbReference type="Proteomes" id="UP000305654">
    <property type="component" value="Unassembled WGS sequence"/>
</dbReference>
<dbReference type="AlphaFoldDB" id="A0A5R9J0Q5"/>
<gene>
    <name evidence="6" type="ORF">FE263_17270</name>
</gene>
<evidence type="ECO:0000259" key="2">
    <source>
        <dbReference type="Pfam" id="PF03050"/>
    </source>
</evidence>
<dbReference type="InterPro" id="IPR039552">
    <property type="entry name" value="IS66_C"/>
</dbReference>
<evidence type="ECO:0000313" key="6">
    <source>
        <dbReference type="EMBL" id="TLU71255.1"/>
    </source>
</evidence>
<name>A0A5R9J0Q5_9PROT</name>
<dbReference type="PANTHER" id="PTHR33678">
    <property type="entry name" value="BLL1576 PROTEIN"/>
    <property type="match status" value="1"/>
</dbReference>
<dbReference type="PANTHER" id="PTHR33678:SF1">
    <property type="entry name" value="BLL1576 PROTEIN"/>
    <property type="match status" value="1"/>
</dbReference>
<evidence type="ECO:0000259" key="4">
    <source>
        <dbReference type="Pfam" id="PF13007"/>
    </source>
</evidence>
<comment type="caution">
    <text evidence="6">The sequence shown here is derived from an EMBL/GenBank/DDBJ whole genome shotgun (WGS) entry which is preliminary data.</text>
</comment>